<dbReference type="EMBL" id="ML996122">
    <property type="protein sequence ID" value="KAF2736736.1"/>
    <property type="molecule type" value="Genomic_DNA"/>
</dbReference>
<evidence type="ECO:0000313" key="2">
    <source>
        <dbReference type="Proteomes" id="UP000799444"/>
    </source>
</evidence>
<keyword evidence="2" id="KW-1185">Reference proteome</keyword>
<dbReference type="Proteomes" id="UP000799444">
    <property type="component" value="Unassembled WGS sequence"/>
</dbReference>
<protein>
    <submittedName>
        <fullName evidence="1">Uncharacterized protein</fullName>
    </submittedName>
</protein>
<sequence>MQTPVPHPSTSGTERSLWHAALAALGIYTVFSSPTVESRFLEDFIGANSIEAAHVGDQNPQNAISIRVPSHSHHSQSDLFFLLVRRDVRSMHRVHRGGQIVFSQALGQVLGDEVLGAREMGRG</sequence>
<evidence type="ECO:0000313" key="1">
    <source>
        <dbReference type="EMBL" id="KAF2736736.1"/>
    </source>
</evidence>
<reference evidence="1" key="1">
    <citation type="journal article" date="2020" name="Stud. Mycol.">
        <title>101 Dothideomycetes genomes: a test case for predicting lifestyles and emergence of pathogens.</title>
        <authorList>
            <person name="Haridas S."/>
            <person name="Albert R."/>
            <person name="Binder M."/>
            <person name="Bloem J."/>
            <person name="Labutti K."/>
            <person name="Salamov A."/>
            <person name="Andreopoulos B."/>
            <person name="Baker S."/>
            <person name="Barry K."/>
            <person name="Bills G."/>
            <person name="Bluhm B."/>
            <person name="Cannon C."/>
            <person name="Castanera R."/>
            <person name="Culley D."/>
            <person name="Daum C."/>
            <person name="Ezra D."/>
            <person name="Gonzalez J."/>
            <person name="Henrissat B."/>
            <person name="Kuo A."/>
            <person name="Liang C."/>
            <person name="Lipzen A."/>
            <person name="Lutzoni F."/>
            <person name="Magnuson J."/>
            <person name="Mondo S."/>
            <person name="Nolan M."/>
            <person name="Ohm R."/>
            <person name="Pangilinan J."/>
            <person name="Park H.-J."/>
            <person name="Ramirez L."/>
            <person name="Alfaro M."/>
            <person name="Sun H."/>
            <person name="Tritt A."/>
            <person name="Yoshinaga Y."/>
            <person name="Zwiers L.-H."/>
            <person name="Turgeon B."/>
            <person name="Goodwin S."/>
            <person name="Spatafora J."/>
            <person name="Crous P."/>
            <person name="Grigoriev I."/>
        </authorList>
    </citation>
    <scope>NUCLEOTIDE SEQUENCE</scope>
    <source>
        <strain evidence="1">CBS 125425</strain>
    </source>
</reference>
<comment type="caution">
    <text evidence="1">The sequence shown here is derived from an EMBL/GenBank/DDBJ whole genome shotgun (WGS) entry which is preliminary data.</text>
</comment>
<name>A0A9P4R4E1_9PLEO</name>
<gene>
    <name evidence="1" type="ORF">EJ04DRAFT_521757</name>
</gene>
<dbReference type="AlphaFoldDB" id="A0A9P4R4E1"/>
<accession>A0A9P4R4E1</accession>
<organism evidence="1 2">
    <name type="scientific">Polyplosphaeria fusca</name>
    <dbReference type="NCBI Taxonomy" id="682080"/>
    <lineage>
        <taxon>Eukaryota</taxon>
        <taxon>Fungi</taxon>
        <taxon>Dikarya</taxon>
        <taxon>Ascomycota</taxon>
        <taxon>Pezizomycotina</taxon>
        <taxon>Dothideomycetes</taxon>
        <taxon>Pleosporomycetidae</taxon>
        <taxon>Pleosporales</taxon>
        <taxon>Tetraplosphaeriaceae</taxon>
        <taxon>Polyplosphaeria</taxon>
    </lineage>
</organism>
<proteinExistence type="predicted"/>